<dbReference type="Proteomes" id="UP001341840">
    <property type="component" value="Unassembled WGS sequence"/>
</dbReference>
<accession>A0ABU6TVV7</accession>
<feature type="compositionally biased region" description="Basic and acidic residues" evidence="1">
    <location>
        <begin position="144"/>
        <end position="158"/>
    </location>
</feature>
<evidence type="ECO:0000313" key="3">
    <source>
        <dbReference type="Proteomes" id="UP001341840"/>
    </source>
</evidence>
<feature type="compositionally biased region" description="Acidic residues" evidence="1">
    <location>
        <begin position="121"/>
        <end position="143"/>
    </location>
</feature>
<name>A0ABU6TVV7_9FABA</name>
<sequence>MDHRRKQPASKGKEKLITPPTRASPRLAVMKTPHPPASPVSAAGNLHTPTTGDSRTTKVRRTARISVKPIKRRFSARIAAKGVQSKVTPKEAEVTDITSDNEKDMRDDEAALELTAIDEAFNQEEEEEEDPGEEEEDPKEDPEADIRDHFFDTDRDYADYLAPDDLDPSDSSEGSS</sequence>
<organism evidence="2 3">
    <name type="scientific">Stylosanthes scabra</name>
    <dbReference type="NCBI Taxonomy" id="79078"/>
    <lineage>
        <taxon>Eukaryota</taxon>
        <taxon>Viridiplantae</taxon>
        <taxon>Streptophyta</taxon>
        <taxon>Embryophyta</taxon>
        <taxon>Tracheophyta</taxon>
        <taxon>Spermatophyta</taxon>
        <taxon>Magnoliopsida</taxon>
        <taxon>eudicotyledons</taxon>
        <taxon>Gunneridae</taxon>
        <taxon>Pentapetalae</taxon>
        <taxon>rosids</taxon>
        <taxon>fabids</taxon>
        <taxon>Fabales</taxon>
        <taxon>Fabaceae</taxon>
        <taxon>Papilionoideae</taxon>
        <taxon>50 kb inversion clade</taxon>
        <taxon>dalbergioids sensu lato</taxon>
        <taxon>Dalbergieae</taxon>
        <taxon>Pterocarpus clade</taxon>
        <taxon>Stylosanthes</taxon>
    </lineage>
</organism>
<gene>
    <name evidence="2" type="ORF">PIB30_094009</name>
</gene>
<reference evidence="2 3" key="1">
    <citation type="journal article" date="2023" name="Plants (Basel)">
        <title>Bridging the Gap: Combining Genomics and Transcriptomics Approaches to Understand Stylosanthes scabra, an Orphan Legume from the Brazilian Caatinga.</title>
        <authorList>
            <person name="Ferreira-Neto J.R.C."/>
            <person name="da Silva M.D."/>
            <person name="Binneck E."/>
            <person name="de Melo N.F."/>
            <person name="da Silva R.H."/>
            <person name="de Melo A.L.T.M."/>
            <person name="Pandolfi V."/>
            <person name="Bustamante F.O."/>
            <person name="Brasileiro-Vidal A.C."/>
            <person name="Benko-Iseppon A.M."/>
        </authorList>
    </citation>
    <scope>NUCLEOTIDE SEQUENCE [LARGE SCALE GENOMIC DNA]</scope>
    <source>
        <tissue evidence="2">Leaves</tissue>
    </source>
</reference>
<protein>
    <submittedName>
        <fullName evidence="2">Uncharacterized protein</fullName>
    </submittedName>
</protein>
<feature type="compositionally biased region" description="Basic and acidic residues" evidence="1">
    <location>
        <begin position="100"/>
        <end position="109"/>
    </location>
</feature>
<proteinExistence type="predicted"/>
<comment type="caution">
    <text evidence="2">The sequence shown here is derived from an EMBL/GenBank/DDBJ whole genome shotgun (WGS) entry which is preliminary data.</text>
</comment>
<evidence type="ECO:0000256" key="1">
    <source>
        <dbReference type="SAM" id="MobiDB-lite"/>
    </source>
</evidence>
<keyword evidence="3" id="KW-1185">Reference proteome</keyword>
<feature type="region of interest" description="Disordered" evidence="1">
    <location>
        <begin position="81"/>
        <end position="176"/>
    </location>
</feature>
<evidence type="ECO:0000313" key="2">
    <source>
        <dbReference type="EMBL" id="MED6152644.1"/>
    </source>
</evidence>
<dbReference type="EMBL" id="JASCZI010092665">
    <property type="protein sequence ID" value="MED6152644.1"/>
    <property type="molecule type" value="Genomic_DNA"/>
</dbReference>
<feature type="region of interest" description="Disordered" evidence="1">
    <location>
        <begin position="1"/>
        <end position="62"/>
    </location>
</feature>